<keyword evidence="2 3" id="KW-0378">Hydrolase</keyword>
<dbReference type="InterPro" id="IPR023214">
    <property type="entry name" value="HAD_sf"/>
</dbReference>
<dbReference type="EC" id="3.1.3.-" evidence="3"/>
<keyword evidence="6" id="KW-1185">Reference proteome</keyword>
<dbReference type="Gene3D" id="3.40.50.1000">
    <property type="entry name" value="HAD superfamily/HAD-like"/>
    <property type="match status" value="1"/>
</dbReference>
<comment type="similarity">
    <text evidence="1 3">Belongs to the 5'(3')-deoxyribonucleotidase family.</text>
</comment>
<sequence length="191" mass="21654">MRIGVDIDGVVSDSYPFWLQELNRHFGKNVSVITDYQMHLDFDIPKEDINDYFVGNAERLLSMPEVVSGAKEGIETLLREGHEVIYVTARTPAEKDVTVRWLTMKGIPHEHVLFAGFSSKLELVKQWGIEVFLEDYQVNAKLIAEGGVPVLLLDASYNQEELPTGIIRCKNWDEILKGIQAIQSKKVPKIV</sequence>
<organism evidence="5 6">
    <name type="scientific">Desulfosporosinus metallidurans</name>
    <dbReference type="NCBI Taxonomy" id="1888891"/>
    <lineage>
        <taxon>Bacteria</taxon>
        <taxon>Bacillati</taxon>
        <taxon>Bacillota</taxon>
        <taxon>Clostridia</taxon>
        <taxon>Eubacteriales</taxon>
        <taxon>Desulfitobacteriaceae</taxon>
        <taxon>Desulfosporosinus</taxon>
    </lineage>
</organism>
<dbReference type="InterPro" id="IPR009206">
    <property type="entry name" value="Nucleotidase_putative"/>
</dbReference>
<feature type="active site" description="Nucleophile" evidence="4">
    <location>
        <position position="6"/>
    </location>
</feature>
<protein>
    <recommendedName>
        <fullName evidence="3">Nucleotidase</fullName>
        <ecNumber evidence="3">3.1.3.-</ecNumber>
    </recommendedName>
</protein>
<proteinExistence type="inferred from homology"/>
<dbReference type="PIRSF" id="PIRSF021362">
    <property type="entry name" value="UCP021362_HAD"/>
    <property type="match status" value="1"/>
</dbReference>
<accession>A0A1Q8QYB8</accession>
<dbReference type="SUPFAM" id="SSF56784">
    <property type="entry name" value="HAD-like"/>
    <property type="match status" value="1"/>
</dbReference>
<evidence type="ECO:0000256" key="4">
    <source>
        <dbReference type="PIRSR" id="PIRSR610708-1"/>
    </source>
</evidence>
<dbReference type="Proteomes" id="UP000186102">
    <property type="component" value="Unassembled WGS sequence"/>
</dbReference>
<dbReference type="InterPro" id="IPR052419">
    <property type="entry name" value="5_3-deoxyribonucleotidase-like"/>
</dbReference>
<evidence type="ECO:0000313" key="6">
    <source>
        <dbReference type="Proteomes" id="UP000186102"/>
    </source>
</evidence>
<dbReference type="OrthoDB" id="2471595at2"/>
<evidence type="ECO:0000256" key="1">
    <source>
        <dbReference type="ARBA" id="ARBA00009589"/>
    </source>
</evidence>
<dbReference type="Pfam" id="PF06941">
    <property type="entry name" value="NT5C"/>
    <property type="match status" value="1"/>
</dbReference>
<feature type="active site" description="Proton donor" evidence="4">
    <location>
        <position position="8"/>
    </location>
</feature>
<dbReference type="STRING" id="1888891.DSOL_1672"/>
<name>A0A1Q8QYB8_9FIRM</name>
<gene>
    <name evidence="5" type="ORF">DSOL_1672</name>
</gene>
<dbReference type="GO" id="GO:0009264">
    <property type="term" value="P:deoxyribonucleotide catabolic process"/>
    <property type="evidence" value="ECO:0007669"/>
    <property type="project" value="InterPro"/>
</dbReference>
<evidence type="ECO:0000256" key="2">
    <source>
        <dbReference type="ARBA" id="ARBA00022801"/>
    </source>
</evidence>
<reference evidence="5 6" key="1">
    <citation type="submission" date="2016-09" db="EMBL/GenBank/DDBJ databases">
        <title>Complete genome of Desulfosporosinus sp. OL.</title>
        <authorList>
            <person name="Mardanov A."/>
            <person name="Beletsky A."/>
            <person name="Panova A."/>
            <person name="Karnachuk O."/>
            <person name="Ravin N."/>
        </authorList>
    </citation>
    <scope>NUCLEOTIDE SEQUENCE [LARGE SCALE GENOMIC DNA]</scope>
    <source>
        <strain evidence="5 6">OL</strain>
    </source>
</reference>
<evidence type="ECO:0000256" key="3">
    <source>
        <dbReference type="PIRNR" id="PIRNR021362"/>
    </source>
</evidence>
<dbReference type="InterPro" id="IPR010708">
    <property type="entry name" value="5'(3')-deoxyribonucleotidase"/>
</dbReference>
<evidence type="ECO:0000313" key="5">
    <source>
        <dbReference type="EMBL" id="OLN32352.1"/>
    </source>
</evidence>
<dbReference type="InterPro" id="IPR036412">
    <property type="entry name" value="HAD-like_sf"/>
</dbReference>
<dbReference type="GO" id="GO:0008253">
    <property type="term" value="F:5'-nucleotidase activity"/>
    <property type="evidence" value="ECO:0007669"/>
    <property type="project" value="InterPro"/>
</dbReference>
<dbReference type="AlphaFoldDB" id="A0A1Q8QYB8"/>
<dbReference type="RefSeq" id="WP_075364357.1">
    <property type="nucleotide sequence ID" value="NZ_MLBF01000009.1"/>
</dbReference>
<comment type="caution">
    <text evidence="5">The sequence shown here is derived from an EMBL/GenBank/DDBJ whole genome shotgun (WGS) entry which is preliminary data.</text>
</comment>
<dbReference type="PANTHER" id="PTHR35134">
    <property type="entry name" value="NUCLEOTIDASE YQFW-RELATED"/>
    <property type="match status" value="1"/>
</dbReference>
<dbReference type="PANTHER" id="PTHR35134:SF2">
    <property type="entry name" value="NUCLEOTIDASE YQFW-RELATED"/>
    <property type="match status" value="1"/>
</dbReference>
<dbReference type="EMBL" id="MLBF01000009">
    <property type="protein sequence ID" value="OLN32352.1"/>
    <property type="molecule type" value="Genomic_DNA"/>
</dbReference>